<keyword evidence="2" id="KW-1185">Reference proteome</keyword>
<dbReference type="PROSITE" id="PS51257">
    <property type="entry name" value="PROKAR_LIPOPROTEIN"/>
    <property type="match status" value="1"/>
</dbReference>
<dbReference type="Gene3D" id="1.25.40.390">
    <property type="match status" value="2"/>
</dbReference>
<comment type="caution">
    <text evidence="1">The sequence shown here is derived from an EMBL/GenBank/DDBJ whole genome shotgun (WGS) entry which is preliminary data.</text>
</comment>
<reference evidence="2" key="1">
    <citation type="journal article" date="2019" name="Int. J. Syst. Evol. Microbiol.">
        <title>The Global Catalogue of Microorganisms (GCM) 10K type strain sequencing project: providing services to taxonomists for standard genome sequencing and annotation.</title>
        <authorList>
            <consortium name="The Broad Institute Genomics Platform"/>
            <consortium name="The Broad Institute Genome Sequencing Center for Infectious Disease"/>
            <person name="Wu L."/>
            <person name="Ma J."/>
        </authorList>
    </citation>
    <scope>NUCLEOTIDE SEQUENCE [LARGE SCALE GENOMIC DNA]</scope>
    <source>
        <strain evidence="2">CGMCC 1.12606</strain>
    </source>
</reference>
<name>A0ABQ1R521_9FLAO</name>
<dbReference type="InterPro" id="IPR041662">
    <property type="entry name" value="SusD-like_2"/>
</dbReference>
<proteinExistence type="predicted"/>
<protein>
    <recommendedName>
        <fullName evidence="3">SusD/RagB family nutrient-binding outer membrane lipoprotein</fullName>
    </recommendedName>
</protein>
<dbReference type="SUPFAM" id="SSF48452">
    <property type="entry name" value="TPR-like"/>
    <property type="match status" value="1"/>
</dbReference>
<organism evidence="1 2">
    <name type="scientific">Muriicola marianensis</name>
    <dbReference type="NCBI Taxonomy" id="1324801"/>
    <lineage>
        <taxon>Bacteria</taxon>
        <taxon>Pseudomonadati</taxon>
        <taxon>Bacteroidota</taxon>
        <taxon>Flavobacteriia</taxon>
        <taxon>Flavobacteriales</taxon>
        <taxon>Flavobacteriaceae</taxon>
        <taxon>Muriicola</taxon>
    </lineage>
</organism>
<evidence type="ECO:0000313" key="1">
    <source>
        <dbReference type="EMBL" id="GGD55187.1"/>
    </source>
</evidence>
<sequence length="553" mass="60319">MIMKNIFKYLSIGLIGGVLFTGCETTNLDLTENPNALTPSQADVDFYLNEVQVKFARVVESLGETGAEVTRIEWMGSRNYQNAYSPAGFDGNWEDAYQEVIKNARDLTPLAEEAGLTHHIAIAQFIEAYTITLLVDYFGDVPYSEAIGGADNLNPSTDSGADIYTAALALTNAAIANFNSTALADPDIDFYYDGDWDAWVKAANTLKLRLHLNLGQTGAFNSIISSGNFISSTDDDFQFQWGSNQVQPDTRHPNYAQNYTVTGGGDYASIWMMNLMDTTDDPRIRYYYYRQNDGTPNALDINGVYVPPNEETLDCSLQSTPPPQYAAGGFPFCSLDNGYWGRNHGNDAGIPPDGLLRTAVGVYPQAGQFDDNSFGETSLGTGGGGAGITPMLLASWVDFWRAELAMNSSPAAGKPFILAGIAKSIAKVQTFASLDATADLSFEPSASDVSDFIDFIDSEFDAADNEGKWNIMAEQFFIALKGNGHDAYNFYRRKGYPTDLEPNLEQNPGAFIRSFFYPANAANTNSNLNQKSGVTDQVFWDTNPASPTFPVAN</sequence>
<dbReference type="InterPro" id="IPR011990">
    <property type="entry name" value="TPR-like_helical_dom_sf"/>
</dbReference>
<dbReference type="Pfam" id="PF12771">
    <property type="entry name" value="SusD-like_2"/>
    <property type="match status" value="1"/>
</dbReference>
<accession>A0ABQ1R521</accession>
<dbReference type="Proteomes" id="UP000625780">
    <property type="component" value="Unassembled WGS sequence"/>
</dbReference>
<evidence type="ECO:0000313" key="2">
    <source>
        <dbReference type="Proteomes" id="UP000625780"/>
    </source>
</evidence>
<evidence type="ECO:0008006" key="3">
    <source>
        <dbReference type="Google" id="ProtNLM"/>
    </source>
</evidence>
<gene>
    <name evidence="1" type="ORF">GCM10011361_22150</name>
</gene>
<dbReference type="EMBL" id="BMFH01000002">
    <property type="protein sequence ID" value="GGD55187.1"/>
    <property type="molecule type" value="Genomic_DNA"/>
</dbReference>